<gene>
    <name evidence="1" type="ORF">BLGHR1_12934</name>
</gene>
<dbReference type="EMBL" id="UNSH01000041">
    <property type="protein sequence ID" value="SZF02157.1"/>
    <property type="molecule type" value="Genomic_DNA"/>
</dbReference>
<protein>
    <submittedName>
        <fullName evidence="1">Uncharacterized protein</fullName>
    </submittedName>
</protein>
<reference evidence="1 2" key="1">
    <citation type="submission" date="2017-11" db="EMBL/GenBank/DDBJ databases">
        <authorList>
            <person name="Kracher B."/>
        </authorList>
    </citation>
    <scope>NUCLEOTIDE SEQUENCE [LARGE SCALE GENOMIC DNA]</scope>
    <source>
        <strain evidence="1 2">RACE1</strain>
    </source>
</reference>
<organism evidence="1 2">
    <name type="scientific">Blumeria hordei</name>
    <name type="common">Barley powdery mildew</name>
    <name type="synonym">Blumeria graminis f. sp. hordei</name>
    <dbReference type="NCBI Taxonomy" id="2867405"/>
    <lineage>
        <taxon>Eukaryota</taxon>
        <taxon>Fungi</taxon>
        <taxon>Dikarya</taxon>
        <taxon>Ascomycota</taxon>
        <taxon>Pezizomycotina</taxon>
        <taxon>Leotiomycetes</taxon>
        <taxon>Erysiphales</taxon>
        <taxon>Erysiphaceae</taxon>
        <taxon>Blumeria</taxon>
    </lineage>
</organism>
<accession>A0A383UQJ1</accession>
<evidence type="ECO:0000313" key="1">
    <source>
        <dbReference type="EMBL" id="SZF02157.1"/>
    </source>
</evidence>
<sequence>MKFMAINSLQNFALKIGSMRKTYPHDLEFFFSTYFLWDVSVMDVIRTRMKCTSMIGVQVSIRNQNSKVGDITLNFKPRIIDEFSLCFDGVKELAFELSHNLFGENANFIDTPRHSAVLYDPIITAFLNTIEKIAVSISSSDENIISARNLRSISRCLYHQFDIVIIIFTFLHPPLIISTSVLQHGRCGCWCG</sequence>
<name>A0A383UQJ1_BLUHO</name>
<dbReference type="VEuPathDB" id="FungiDB:BLGHR1_12934"/>
<proteinExistence type="predicted"/>
<evidence type="ECO:0000313" key="2">
    <source>
        <dbReference type="Proteomes" id="UP000275772"/>
    </source>
</evidence>
<dbReference type="AlphaFoldDB" id="A0A383UQJ1"/>
<dbReference type="Proteomes" id="UP000275772">
    <property type="component" value="Unassembled WGS sequence"/>
</dbReference>